<name>A0A0S4QSL4_9ACTN</name>
<gene>
    <name evidence="4" type="ORF">Ga0074812_11720</name>
</gene>
<protein>
    <submittedName>
        <fullName evidence="4">3-oxoacyl-[acyl-carrier protein] reductase</fullName>
    </submittedName>
</protein>
<dbReference type="RefSeq" id="WP_091280700.1">
    <property type="nucleotide sequence ID" value="NZ_FAOZ01000017.1"/>
</dbReference>
<organism evidence="4 5">
    <name type="scientific">Parafrankia irregularis</name>
    <dbReference type="NCBI Taxonomy" id="795642"/>
    <lineage>
        <taxon>Bacteria</taxon>
        <taxon>Bacillati</taxon>
        <taxon>Actinomycetota</taxon>
        <taxon>Actinomycetes</taxon>
        <taxon>Frankiales</taxon>
        <taxon>Frankiaceae</taxon>
        <taxon>Parafrankia</taxon>
    </lineage>
</organism>
<dbReference type="PROSITE" id="PS00061">
    <property type="entry name" value="ADH_SHORT"/>
    <property type="match status" value="1"/>
</dbReference>
<keyword evidence="5" id="KW-1185">Reference proteome</keyword>
<proteinExistence type="inferred from homology"/>
<sequence length="245" mass="25404">MESERRVALVTGGSRGIGRAIAERLAAAGSAVVVNYHLNGDAATETVEAISRAGGVAVAMRGDVTDQAQACALFESAEQRFGRLDTVVSNAGVARFAPIAATTDDDFEETFALNTRATFFLLREAANRLRDNGRVVVISSGVTLTHRTGTGVYGASKAAVEHLVRVLAKELGPRQITVNSVLPGGTRTDALLANTPAAMLERIASEVPLGRLGTPDDIAEIVAFLASPGGRWVTGQSIAASGGAF</sequence>
<feature type="domain" description="Ketoreductase" evidence="3">
    <location>
        <begin position="6"/>
        <end position="187"/>
    </location>
</feature>
<dbReference type="Gene3D" id="3.40.50.720">
    <property type="entry name" value="NAD(P)-binding Rossmann-like Domain"/>
    <property type="match status" value="1"/>
</dbReference>
<dbReference type="EMBL" id="FAOZ01000017">
    <property type="protein sequence ID" value="CUU58111.1"/>
    <property type="molecule type" value="Genomic_DNA"/>
</dbReference>
<dbReference type="PANTHER" id="PTHR48107">
    <property type="entry name" value="NADPH-DEPENDENT ALDEHYDE REDUCTASE-LIKE PROTEIN, CHLOROPLASTIC-RELATED"/>
    <property type="match status" value="1"/>
</dbReference>
<dbReference type="GO" id="GO:0016614">
    <property type="term" value="F:oxidoreductase activity, acting on CH-OH group of donors"/>
    <property type="evidence" value="ECO:0007669"/>
    <property type="project" value="UniProtKB-ARBA"/>
</dbReference>
<dbReference type="SUPFAM" id="SSF51735">
    <property type="entry name" value="NAD(P)-binding Rossmann-fold domains"/>
    <property type="match status" value="1"/>
</dbReference>
<evidence type="ECO:0000256" key="1">
    <source>
        <dbReference type="ARBA" id="ARBA00006484"/>
    </source>
</evidence>
<evidence type="ECO:0000313" key="4">
    <source>
        <dbReference type="EMBL" id="CUU58111.1"/>
    </source>
</evidence>
<dbReference type="FunFam" id="3.40.50.720:FF:000084">
    <property type="entry name" value="Short-chain dehydrogenase reductase"/>
    <property type="match status" value="1"/>
</dbReference>
<dbReference type="PRINTS" id="PR00080">
    <property type="entry name" value="SDRFAMILY"/>
</dbReference>
<dbReference type="SMART" id="SM00822">
    <property type="entry name" value="PKS_KR"/>
    <property type="match status" value="1"/>
</dbReference>
<evidence type="ECO:0000259" key="3">
    <source>
        <dbReference type="SMART" id="SM00822"/>
    </source>
</evidence>
<reference evidence="5" key="1">
    <citation type="submission" date="2015-11" db="EMBL/GenBank/DDBJ databases">
        <authorList>
            <person name="Varghese N."/>
        </authorList>
    </citation>
    <scope>NUCLEOTIDE SEQUENCE [LARGE SCALE GENOMIC DNA]</scope>
    <source>
        <strain evidence="5">DSM 45899</strain>
    </source>
</reference>
<evidence type="ECO:0000313" key="5">
    <source>
        <dbReference type="Proteomes" id="UP000198802"/>
    </source>
</evidence>
<dbReference type="PANTHER" id="PTHR48107:SF7">
    <property type="entry name" value="RE15974P"/>
    <property type="match status" value="1"/>
</dbReference>
<comment type="similarity">
    <text evidence="1">Belongs to the short-chain dehydrogenases/reductases (SDR) family.</text>
</comment>
<dbReference type="PRINTS" id="PR00081">
    <property type="entry name" value="GDHRDH"/>
</dbReference>
<keyword evidence="2" id="KW-0560">Oxidoreductase</keyword>
<dbReference type="InterPro" id="IPR057326">
    <property type="entry name" value="KR_dom"/>
</dbReference>
<evidence type="ECO:0000256" key="2">
    <source>
        <dbReference type="ARBA" id="ARBA00023002"/>
    </source>
</evidence>
<dbReference type="Proteomes" id="UP000198802">
    <property type="component" value="Unassembled WGS sequence"/>
</dbReference>
<dbReference type="InterPro" id="IPR020904">
    <property type="entry name" value="Sc_DH/Rdtase_CS"/>
</dbReference>
<accession>A0A0S4QSL4</accession>
<dbReference type="InterPro" id="IPR002347">
    <property type="entry name" value="SDR_fam"/>
</dbReference>
<dbReference type="Pfam" id="PF13561">
    <property type="entry name" value="adh_short_C2"/>
    <property type="match status" value="1"/>
</dbReference>
<dbReference type="InterPro" id="IPR036291">
    <property type="entry name" value="NAD(P)-bd_dom_sf"/>
</dbReference>
<dbReference type="AlphaFoldDB" id="A0A0S4QSL4"/>